<proteinExistence type="predicted"/>
<gene>
    <name evidence="6" type="ORF">MSPICULIGERA_LOCUS13241</name>
</gene>
<feature type="domain" description="Kazal-like" evidence="5">
    <location>
        <begin position="937"/>
        <end position="986"/>
    </location>
</feature>
<dbReference type="PANTHER" id="PTHR10913:SF45">
    <property type="entry name" value="FOLLISTATIN, ISOFORM A-RELATED"/>
    <property type="match status" value="1"/>
</dbReference>
<feature type="domain" description="Kazal-like" evidence="5">
    <location>
        <begin position="570"/>
        <end position="625"/>
    </location>
</feature>
<feature type="domain" description="Kazal-like" evidence="5">
    <location>
        <begin position="1078"/>
        <end position="1135"/>
    </location>
</feature>
<evidence type="ECO:0000259" key="5">
    <source>
        <dbReference type="PROSITE" id="PS51465"/>
    </source>
</evidence>
<sequence length="1209" mass="136333">MHNFIHTCGCERRFHPVCGSDGITYDSECNLQCAKENKTGLKLLYLGTCCPKDLCPEVVQPVCDNYGRTHQNECRFHYHKCLLKKLQNKRIYIEHAGECRPEERQNEDCSKIFCNPENDGPICDEFGNTHNSTCKFDQLNCKRRNDNQEEIIVAYHAPCSRNDTELSEQELVLLQTLREVKLEELKNLNRTTVSTPEITTTSQILIPRPKHEKRKKRKRTKTEKHPRNPSHKKALASKTRPRPEDGWNSNGEDDEVPPTTVEEPFTPISTIFMETTVGEKQKGMDRTLPEAAPTTISPMPTPGPLEETILGRAEMEKGPKRKIVKKMQKSPWDLSQPCSAVACNKKWVPVCDHQGRTHKNLCLFKFYACKVYRHDAVILEVAHEGECRETQVYKGEDQPCGVCSTTKEKTPICDNMNQTHPSLCHLSVWNCQMELKKEERRILVHIGSCNGDSPVFSEQEEMCPESCSSKRLPVCDESMFEHKNLCTFQMKHCQARKAGRRPPGLAKLSACPKIDKPQVVTPEIDQGCPTPRCSEESSPVCDSLGKLHLNDCLFEHEKCKATLRGVELKKEPATNCAKCQFECPTKIKGPICGDNYVTYDNQCLFEKAKCMNSTLAPLFKGSCALCFNEPCPVLDENATDDLLVCDQNGQTRSRCEFNMLHCVLAQNFGFNLSAIHEGRCCASKDNCASAPRNPLCASDDKTYDNICLFEIARCQKMKQMGIELLLINEGECPIKHKKLNQRSSDPGVDSNNADNSVQETTSTTMATFASTTATTESPTTTQPDVCDPGFRCGHDYFPVCGSDNQTYTNACELKKAKCMKNLKLDIIYEGECCPTDCPTYWSPVCDSDNRSHQNLCFFGLARCLETRKYGKDLTISKFEMCSEKTECEECGKMYQPVCGSNEETYVNECELDRYNCLIEKNVTSGVKVERAYEGECCSTKSCSLTYEPLCDSRGQTHPNDCAFKKSQCLAERNGNITVDLAYKGQCCQQECEDTNHPVCDGKKTHKNMCKFRAAQCEAERLGEVLLLAYIGECCTLQEGNCQKSGALCDSDGETHQNLCQFEERQCIMERNLLKNLSIVHTGECCKIESCGRDVEPVCDSNGGTHASVCHFKNTKCIHDKLHPNMTLQFEYSGQCCPSNCRPDWEPVCDQHGRVYKNTCFFQLKSCEMSRRSGGVLLETPCPDRKARSYNVKRLSDLSSFPVGSRIYHH</sequence>
<reference evidence="6" key="1">
    <citation type="submission" date="2023-06" db="EMBL/GenBank/DDBJ databases">
        <authorList>
            <person name="Delattre M."/>
        </authorList>
    </citation>
    <scope>NUCLEOTIDE SEQUENCE</scope>
    <source>
        <strain evidence="6">AF72</strain>
    </source>
</reference>
<evidence type="ECO:0000256" key="3">
    <source>
        <dbReference type="ARBA" id="ARBA00023157"/>
    </source>
</evidence>
<dbReference type="PANTHER" id="PTHR10913">
    <property type="entry name" value="FOLLISTATIN-RELATED"/>
    <property type="match status" value="1"/>
</dbReference>
<dbReference type="SMART" id="SM00280">
    <property type="entry name" value="KAZAL"/>
    <property type="match status" value="18"/>
</dbReference>
<keyword evidence="2" id="KW-0722">Serine protease inhibitor</keyword>
<dbReference type="AlphaFoldDB" id="A0AA36G1C2"/>
<evidence type="ECO:0000256" key="4">
    <source>
        <dbReference type="SAM" id="MobiDB-lite"/>
    </source>
</evidence>
<feature type="domain" description="Kazal-like" evidence="5">
    <location>
        <begin position="780"/>
        <end position="832"/>
    </location>
</feature>
<feature type="domain" description="Kazal-like" evidence="5">
    <location>
        <begin position="1"/>
        <end position="49"/>
    </location>
</feature>
<dbReference type="GO" id="GO:0005576">
    <property type="term" value="C:extracellular region"/>
    <property type="evidence" value="ECO:0007669"/>
    <property type="project" value="TreeGrafter"/>
</dbReference>
<dbReference type="Gene3D" id="3.30.60.30">
    <property type="match status" value="13"/>
</dbReference>
<keyword evidence="7" id="KW-1185">Reference proteome</keyword>
<dbReference type="EMBL" id="CATQJA010002634">
    <property type="protein sequence ID" value="CAJ0574920.1"/>
    <property type="molecule type" value="Genomic_DNA"/>
</dbReference>
<feature type="region of interest" description="Disordered" evidence="4">
    <location>
        <begin position="197"/>
        <end position="269"/>
    </location>
</feature>
<feature type="region of interest" description="Disordered" evidence="4">
    <location>
        <begin position="738"/>
        <end position="760"/>
    </location>
</feature>
<evidence type="ECO:0000313" key="7">
    <source>
        <dbReference type="Proteomes" id="UP001177023"/>
    </source>
</evidence>
<dbReference type="CDD" id="cd00104">
    <property type="entry name" value="KAZAL_FS"/>
    <property type="match status" value="6"/>
</dbReference>
<feature type="domain" description="Kazal-like" evidence="5">
    <location>
        <begin position="1136"/>
        <end position="1183"/>
    </location>
</feature>
<dbReference type="PROSITE" id="PS51465">
    <property type="entry name" value="KAZAL_2"/>
    <property type="match status" value="13"/>
</dbReference>
<feature type="domain" description="Kazal-like" evidence="5">
    <location>
        <begin position="875"/>
        <end position="936"/>
    </location>
</feature>
<accession>A0AA36G1C2</accession>
<dbReference type="Pfam" id="PF07648">
    <property type="entry name" value="Kazal_2"/>
    <property type="match status" value="11"/>
</dbReference>
<dbReference type="Pfam" id="PF00050">
    <property type="entry name" value="Kazal_1"/>
    <property type="match status" value="5"/>
</dbReference>
<feature type="compositionally biased region" description="Low complexity" evidence="4">
    <location>
        <begin position="257"/>
        <end position="267"/>
    </location>
</feature>
<feature type="domain" description="Kazal-like" evidence="5">
    <location>
        <begin position="332"/>
        <end position="389"/>
    </location>
</feature>
<dbReference type="InterPro" id="IPR002350">
    <property type="entry name" value="Kazal_dom"/>
</dbReference>
<dbReference type="SUPFAM" id="SSF100895">
    <property type="entry name" value="Kazal-type serine protease inhibitors"/>
    <property type="match status" value="16"/>
</dbReference>
<dbReference type="PROSITE" id="PS00282">
    <property type="entry name" value="KAZAL_1"/>
    <property type="match status" value="1"/>
</dbReference>
<feature type="compositionally biased region" description="Basic residues" evidence="4">
    <location>
        <begin position="208"/>
        <end position="235"/>
    </location>
</feature>
<feature type="non-terminal residue" evidence="6">
    <location>
        <position position="1"/>
    </location>
</feature>
<keyword evidence="3" id="KW-1015">Disulfide bond</keyword>
<feature type="domain" description="Kazal-like" evidence="5">
    <location>
        <begin position="833"/>
        <end position="874"/>
    </location>
</feature>
<keyword evidence="1" id="KW-0646">Protease inhibitor</keyword>
<evidence type="ECO:0000313" key="6">
    <source>
        <dbReference type="EMBL" id="CAJ0574920.1"/>
    </source>
</evidence>
<feature type="domain" description="Kazal-like" evidence="5">
    <location>
        <begin position="50"/>
        <end position="101"/>
    </location>
</feature>
<protein>
    <recommendedName>
        <fullName evidence="5">Kazal-like domain-containing protein</fullName>
    </recommendedName>
</protein>
<feature type="domain" description="Kazal-like" evidence="5">
    <location>
        <begin position="394"/>
        <end position="451"/>
    </location>
</feature>
<feature type="domain" description="Kazal-like" evidence="5">
    <location>
        <begin position="103"/>
        <end position="161"/>
    </location>
</feature>
<comment type="caution">
    <text evidence="6">The sequence shown here is derived from an EMBL/GenBank/DDBJ whole genome shotgun (WGS) entry which is preliminary data.</text>
</comment>
<evidence type="ECO:0000256" key="2">
    <source>
        <dbReference type="ARBA" id="ARBA00022900"/>
    </source>
</evidence>
<feature type="domain" description="Kazal-like" evidence="5">
    <location>
        <begin position="675"/>
        <end position="734"/>
    </location>
</feature>
<organism evidence="6 7">
    <name type="scientific">Mesorhabditis spiculigera</name>
    <dbReference type="NCBI Taxonomy" id="96644"/>
    <lineage>
        <taxon>Eukaryota</taxon>
        <taxon>Metazoa</taxon>
        <taxon>Ecdysozoa</taxon>
        <taxon>Nematoda</taxon>
        <taxon>Chromadorea</taxon>
        <taxon>Rhabditida</taxon>
        <taxon>Rhabditina</taxon>
        <taxon>Rhabditomorpha</taxon>
        <taxon>Rhabditoidea</taxon>
        <taxon>Rhabditidae</taxon>
        <taxon>Mesorhabditinae</taxon>
        <taxon>Mesorhabditis</taxon>
    </lineage>
</organism>
<dbReference type="InterPro" id="IPR036058">
    <property type="entry name" value="Kazal_dom_sf"/>
</dbReference>
<dbReference type="Proteomes" id="UP001177023">
    <property type="component" value="Unassembled WGS sequence"/>
</dbReference>
<name>A0AA36G1C2_9BILA</name>
<dbReference type="InterPro" id="IPR050653">
    <property type="entry name" value="Prot_Inhib_GrowthFact_Antg"/>
</dbReference>
<feature type="compositionally biased region" description="Polar residues" evidence="4">
    <location>
        <begin position="741"/>
        <end position="759"/>
    </location>
</feature>
<evidence type="ECO:0000256" key="1">
    <source>
        <dbReference type="ARBA" id="ARBA00022690"/>
    </source>
</evidence>